<dbReference type="RefSeq" id="XP_024575622.1">
    <property type="nucleotide sequence ID" value="XM_024724779.1"/>
</dbReference>
<evidence type="ECO:0000313" key="2">
    <source>
        <dbReference type="Proteomes" id="UP000054928"/>
    </source>
</evidence>
<dbReference type="AlphaFoldDB" id="A0A0P1AFG4"/>
<proteinExistence type="predicted"/>
<organism evidence="1 2">
    <name type="scientific">Plasmopara halstedii</name>
    <name type="common">Downy mildew of sunflower</name>
    <dbReference type="NCBI Taxonomy" id="4781"/>
    <lineage>
        <taxon>Eukaryota</taxon>
        <taxon>Sar</taxon>
        <taxon>Stramenopiles</taxon>
        <taxon>Oomycota</taxon>
        <taxon>Peronosporomycetes</taxon>
        <taxon>Peronosporales</taxon>
        <taxon>Peronosporaceae</taxon>
        <taxon>Plasmopara</taxon>
    </lineage>
</organism>
<protein>
    <submittedName>
        <fullName evidence="1">Uncharacterized protein</fullName>
    </submittedName>
</protein>
<dbReference type="GeneID" id="36404360"/>
<reference evidence="2" key="1">
    <citation type="submission" date="2014-09" db="EMBL/GenBank/DDBJ databases">
        <authorList>
            <person name="Sharma Rahul"/>
            <person name="Thines Marco"/>
        </authorList>
    </citation>
    <scope>NUCLEOTIDE SEQUENCE [LARGE SCALE GENOMIC DNA]</scope>
</reference>
<dbReference type="Proteomes" id="UP000054928">
    <property type="component" value="Unassembled WGS sequence"/>
</dbReference>
<dbReference type="EMBL" id="CCYD01000409">
    <property type="protein sequence ID" value="CEG39253.1"/>
    <property type="molecule type" value="Genomic_DNA"/>
</dbReference>
<evidence type="ECO:0000313" key="1">
    <source>
        <dbReference type="EMBL" id="CEG39253.1"/>
    </source>
</evidence>
<keyword evidence="2" id="KW-1185">Reference proteome</keyword>
<accession>A0A0P1AFG4</accession>
<sequence>MELPMLTFFVNAKTLNSVGNDATYKIRSIEGLAPVATQDMVINGRRQFESNHNVTIVLYGQVPICRSHGRRCI</sequence>
<name>A0A0P1AFG4_PLAHL</name>